<gene>
    <name evidence="2" type="primary">casA</name>
    <name evidence="2" type="ORF">D0C37_15745</name>
</gene>
<reference evidence="2 3" key="1">
    <citation type="submission" date="2018-08" db="EMBL/GenBank/DDBJ databases">
        <authorList>
            <person name="Ferrada E.E."/>
            <person name="Latorre B.A."/>
        </authorList>
    </citation>
    <scope>NUCLEOTIDE SEQUENCE [LARGE SCALE GENOMIC DNA]</scope>
    <source>
        <strain evidence="2 3">VK-A60T</strain>
    </source>
</reference>
<dbReference type="Gene3D" id="1.10.132.100">
    <property type="match status" value="1"/>
</dbReference>
<dbReference type="NCBIfam" id="TIGR02547">
    <property type="entry name" value="casA_cse1"/>
    <property type="match status" value="1"/>
</dbReference>
<feature type="region of interest" description="Disordered" evidence="1">
    <location>
        <begin position="310"/>
        <end position="330"/>
    </location>
</feature>
<dbReference type="KEGG" id="sky:D0C37_15745"/>
<protein>
    <submittedName>
        <fullName evidence="2">Type I-E CRISPR-associated protein Cse1/CasA</fullName>
    </submittedName>
</protein>
<organism evidence="2 3">
    <name type="scientific">Streptomyces koyangensis</name>
    <dbReference type="NCBI Taxonomy" id="188770"/>
    <lineage>
        <taxon>Bacteria</taxon>
        <taxon>Bacillati</taxon>
        <taxon>Actinomycetota</taxon>
        <taxon>Actinomycetes</taxon>
        <taxon>Kitasatosporales</taxon>
        <taxon>Streptomycetaceae</taxon>
        <taxon>Streptomyces</taxon>
        <taxon>Streptomyces aurantiacus group</taxon>
    </lineage>
</organism>
<evidence type="ECO:0000313" key="3">
    <source>
        <dbReference type="Proteomes" id="UP000259636"/>
    </source>
</evidence>
<dbReference type="RefSeq" id="WP_101275924.1">
    <property type="nucleotide sequence ID" value="NZ_CP031742.1"/>
</dbReference>
<evidence type="ECO:0000313" key="2">
    <source>
        <dbReference type="EMBL" id="AXQ55919.1"/>
    </source>
</evidence>
<dbReference type="GeneID" id="300115625"/>
<dbReference type="AlphaFoldDB" id="A0A385DD91"/>
<evidence type="ECO:0000256" key="1">
    <source>
        <dbReference type="SAM" id="MobiDB-lite"/>
    </source>
</evidence>
<name>A0A385DD91_9ACTN</name>
<dbReference type="InterPro" id="IPR013381">
    <property type="entry name" value="CRISPR-assoc_prot_Cse1"/>
</dbReference>
<accession>A0A385DD91</accession>
<dbReference type="Pfam" id="PF09481">
    <property type="entry name" value="CRISPR_Cse1"/>
    <property type="match status" value="1"/>
</dbReference>
<dbReference type="Proteomes" id="UP000259636">
    <property type="component" value="Chromosome"/>
</dbReference>
<proteinExistence type="predicted"/>
<feature type="compositionally biased region" description="Basic and acidic residues" evidence="1">
    <location>
        <begin position="314"/>
        <end position="323"/>
    </location>
</feature>
<sequence length="583" mass="64892">MYNLLDEKWQPALVATDGSTEWPGVLRLLTEAHRYADLQVEVPTQRPALYRQLLLPFLLDALRGKLPADAESWVELFSHGRFTEDQTTTLRTYADQHRSLFDLFDPVRPFAQVPGLRTAKDETKSAAALVATAALGNNVPLFSSRTDGDELRLAPGEATRWLLHTQCWDTGAIKTGVVGDEQAKGGKTYKNPISPLGHLGVVMPRGRTVFETLLLNLPFRKRVLPRDLPQWLRGDTAEHPCATPSWEQRPPAGLLDLMTWQSRRVRLVPERDADGNWYVAQVVVAAGDRLELTPDDEPHTAWVIDLSTTVHQQRRGEPDEKNVPEGTDAGTLVGTAVKRPLRHVVGRSGWRGLHALLAFAHAPEVPDRPDPKRKPTRLHQTTQLLMTLAEVRDELDPQYPLQLDLTGLVYGAKLGTIEDAFHDQVPLPLAALRHDGPVRAALLEAVLHAEQLADAVNRLAGDLRRAAGADPVPPLAWQQAGERLLALLDPLVLALLRDLRTVDDEDACDARLTRWEEAARRAAWQVAEDLLHNETPGIVSGRTVRMRDGTERTFRLSDAEWAFRGALRRILRRTPARSAPANA</sequence>
<dbReference type="EMBL" id="CP031742">
    <property type="protein sequence ID" value="AXQ55919.1"/>
    <property type="molecule type" value="Genomic_DNA"/>
</dbReference>